<dbReference type="OrthoDB" id="3365616at2759"/>
<dbReference type="InterPro" id="IPR014756">
    <property type="entry name" value="Ig_E-set"/>
</dbReference>
<keyword evidence="4" id="KW-1185">Reference proteome</keyword>
<evidence type="ECO:0000313" key="4">
    <source>
        <dbReference type="Proteomes" id="UP000054321"/>
    </source>
</evidence>
<dbReference type="InParanoid" id="A0A0C3HRY9"/>
<organism evidence="3 4">
    <name type="scientific">Oidiodendron maius (strain Zn)</name>
    <dbReference type="NCBI Taxonomy" id="913774"/>
    <lineage>
        <taxon>Eukaryota</taxon>
        <taxon>Fungi</taxon>
        <taxon>Dikarya</taxon>
        <taxon>Ascomycota</taxon>
        <taxon>Pezizomycotina</taxon>
        <taxon>Leotiomycetes</taxon>
        <taxon>Leotiomycetes incertae sedis</taxon>
        <taxon>Myxotrichaceae</taxon>
        <taxon>Oidiodendron</taxon>
    </lineage>
</organism>
<dbReference type="InterPro" id="IPR011021">
    <property type="entry name" value="Arrestin-like_N"/>
</dbReference>
<reference evidence="4" key="2">
    <citation type="submission" date="2015-01" db="EMBL/GenBank/DDBJ databases">
        <title>Evolutionary Origins and Diversification of the Mycorrhizal Mutualists.</title>
        <authorList>
            <consortium name="DOE Joint Genome Institute"/>
            <consortium name="Mycorrhizal Genomics Consortium"/>
            <person name="Kohler A."/>
            <person name="Kuo A."/>
            <person name="Nagy L.G."/>
            <person name="Floudas D."/>
            <person name="Copeland A."/>
            <person name="Barry K.W."/>
            <person name="Cichocki N."/>
            <person name="Veneault-Fourrey C."/>
            <person name="LaButti K."/>
            <person name="Lindquist E.A."/>
            <person name="Lipzen A."/>
            <person name="Lundell T."/>
            <person name="Morin E."/>
            <person name="Murat C."/>
            <person name="Riley R."/>
            <person name="Ohm R."/>
            <person name="Sun H."/>
            <person name="Tunlid A."/>
            <person name="Henrissat B."/>
            <person name="Grigoriev I.V."/>
            <person name="Hibbett D.S."/>
            <person name="Martin F."/>
        </authorList>
    </citation>
    <scope>NUCLEOTIDE SEQUENCE [LARGE SCALE GENOMIC DNA]</scope>
    <source>
        <strain evidence="4">Zn</strain>
    </source>
</reference>
<reference evidence="3 4" key="1">
    <citation type="submission" date="2014-04" db="EMBL/GenBank/DDBJ databases">
        <authorList>
            <consortium name="DOE Joint Genome Institute"/>
            <person name="Kuo A."/>
            <person name="Martino E."/>
            <person name="Perotto S."/>
            <person name="Kohler A."/>
            <person name="Nagy L.G."/>
            <person name="Floudas D."/>
            <person name="Copeland A."/>
            <person name="Barry K.W."/>
            <person name="Cichocki N."/>
            <person name="Veneault-Fourrey C."/>
            <person name="LaButti K."/>
            <person name="Lindquist E.A."/>
            <person name="Lipzen A."/>
            <person name="Lundell T."/>
            <person name="Morin E."/>
            <person name="Murat C."/>
            <person name="Sun H."/>
            <person name="Tunlid A."/>
            <person name="Henrissat B."/>
            <person name="Grigoriev I.V."/>
            <person name="Hibbett D.S."/>
            <person name="Martin F."/>
            <person name="Nordberg H.P."/>
            <person name="Cantor M.N."/>
            <person name="Hua S.X."/>
        </authorList>
    </citation>
    <scope>NUCLEOTIDE SEQUENCE [LARGE SCALE GENOMIC DNA]</scope>
    <source>
        <strain evidence="3 4">Zn</strain>
    </source>
</reference>
<dbReference type="SUPFAM" id="SSF81296">
    <property type="entry name" value="E set domains"/>
    <property type="match status" value="1"/>
</dbReference>
<proteinExistence type="predicted"/>
<protein>
    <recommendedName>
        <fullName evidence="2">Arrestin-like N-terminal domain-containing protein</fullName>
    </recommendedName>
</protein>
<evidence type="ECO:0000313" key="3">
    <source>
        <dbReference type="EMBL" id="KIN05785.1"/>
    </source>
</evidence>
<dbReference type="GO" id="GO:0005829">
    <property type="term" value="C:cytosol"/>
    <property type="evidence" value="ECO:0007669"/>
    <property type="project" value="TreeGrafter"/>
</dbReference>
<dbReference type="PANTHER" id="PTHR11188">
    <property type="entry name" value="ARRESTIN DOMAIN CONTAINING PROTEIN"/>
    <property type="match status" value="1"/>
</dbReference>
<feature type="domain" description="Arrestin-like N-terminal" evidence="2">
    <location>
        <begin position="15"/>
        <end position="127"/>
    </location>
</feature>
<dbReference type="InterPro" id="IPR014752">
    <property type="entry name" value="Arrestin-like_C"/>
</dbReference>
<evidence type="ECO:0000256" key="1">
    <source>
        <dbReference type="SAM" id="MobiDB-lite"/>
    </source>
</evidence>
<dbReference type="CDD" id="cd22952">
    <property type="entry name" value="ART10-like"/>
    <property type="match status" value="1"/>
</dbReference>
<dbReference type="Pfam" id="PF00339">
    <property type="entry name" value="Arrestin_N"/>
    <property type="match status" value="1"/>
</dbReference>
<dbReference type="Gene3D" id="2.60.40.640">
    <property type="match status" value="1"/>
</dbReference>
<accession>A0A0C3HRY9</accession>
<dbReference type="EMBL" id="KN832871">
    <property type="protein sequence ID" value="KIN05785.1"/>
    <property type="molecule type" value="Genomic_DNA"/>
</dbReference>
<gene>
    <name evidence="3" type="ORF">OIDMADRAFT_38247</name>
</gene>
<sequence length="488" mass="54256">MTGAQPMTLYPGTSRIQLEDPRSFYSNLDFIKGRVVLSLNKDENVSGIFVKLEGESRSALVRPINNNRPRDRSTVAMENHKVLYKVSQVFPSDKDTGPSRRGEAYTLRAGTHEYPFRFKIPFNNGCSNPEEQFGFGNLGLTGMQHLHYRHVKRTLPPSLTGFPDKAEIRYYVKVTVQRPSLFKENRRSAIGFRFLPIEPPRPPPSKNEVFARRPYAFQPGGQRQKSGIFGNKRSPSMSTTPPPRGEVEARLPSPAIVTCNEPIPLRIIVRNLNESPEQLFLMSLQFNLIGSTEIRAIDVARTETITWAMMTLQSLAIPIGSPGDKLRTETILDKKLWDGVPLPNTVAPSFHTCNLSRRYELEVRVVLGYGSPGDIQPQTISLPLRFQIEIYSGVSPPPALLNAMASRPTVPAQPSAQAPRPTYDPVYPPQLTTSTVPEDDAPPSYEDAIADDITPVDGPRREYSGVTDVNAPPMDQKAPLRRGGGPGF</sequence>
<dbReference type="AlphaFoldDB" id="A0A0C3HRY9"/>
<dbReference type="InterPro" id="IPR050357">
    <property type="entry name" value="Arrestin_domain-protein"/>
</dbReference>
<dbReference type="Proteomes" id="UP000054321">
    <property type="component" value="Unassembled WGS sequence"/>
</dbReference>
<dbReference type="HOGENOM" id="CLU_016622_2_0_1"/>
<dbReference type="STRING" id="913774.A0A0C3HRY9"/>
<dbReference type="GO" id="GO:0030674">
    <property type="term" value="F:protein-macromolecule adaptor activity"/>
    <property type="evidence" value="ECO:0007669"/>
    <property type="project" value="TreeGrafter"/>
</dbReference>
<dbReference type="PANTHER" id="PTHR11188:SF166">
    <property type="entry name" value="ARRESTIN (OR S-ANTIGEN), N-TERMINAL DOMAIN PROTEIN (AFU_ORTHOLOGUE AFUA_7G02050)"/>
    <property type="match status" value="1"/>
</dbReference>
<dbReference type="GO" id="GO:0005886">
    <property type="term" value="C:plasma membrane"/>
    <property type="evidence" value="ECO:0007669"/>
    <property type="project" value="TreeGrafter"/>
</dbReference>
<feature type="region of interest" description="Disordered" evidence="1">
    <location>
        <begin position="220"/>
        <end position="247"/>
    </location>
</feature>
<dbReference type="GO" id="GO:0031625">
    <property type="term" value="F:ubiquitin protein ligase binding"/>
    <property type="evidence" value="ECO:0007669"/>
    <property type="project" value="TreeGrafter"/>
</dbReference>
<name>A0A0C3HRY9_OIDMZ</name>
<dbReference type="GO" id="GO:0070086">
    <property type="term" value="P:ubiquitin-dependent endocytosis"/>
    <property type="evidence" value="ECO:0007669"/>
    <property type="project" value="TreeGrafter"/>
</dbReference>
<feature type="region of interest" description="Disordered" evidence="1">
    <location>
        <begin position="406"/>
        <end position="488"/>
    </location>
</feature>
<evidence type="ECO:0000259" key="2">
    <source>
        <dbReference type="Pfam" id="PF00339"/>
    </source>
</evidence>